<dbReference type="AlphaFoldDB" id="A0A7W8HIU3"/>
<dbReference type="CDD" id="cd07012">
    <property type="entry name" value="PBP2_Bug_TTT"/>
    <property type="match status" value="1"/>
</dbReference>
<sequence>MPPNNRRRILLAGAAGAAAGLAPLRHASAQAPRFPSQQMTLIVASPPGGLMDNYARMLAEHFTARFGQTAVVENRPGAGGIVAIEALVKAPADGHTMLFGSTGMYFQARVLYRKLPYDLDRDIAPIAIFPTGPLALAATEKSGIRDYKGMIERARRERTLMGNYVKGSYQQILAENWNREHGCKFEMVNYKGEVPMWMDMATGQLDVSIGSYQAFAKVRDQGLRPIGVTGPVRSPRMPEVPTMIEQGFGGPISRLEATVVMIARSAVPAPLLDQLGKAAVESNDTARSRAMREAMGIPDGVMGREAALRLWREDGPVWIREVRALNLPVD</sequence>
<accession>A0A7W8HIU3</accession>
<dbReference type="RefSeq" id="WP_183968798.1">
    <property type="nucleotide sequence ID" value="NZ_BAABEW010000012.1"/>
</dbReference>
<name>A0A7W8HIU3_9BURK</name>
<evidence type="ECO:0000256" key="1">
    <source>
        <dbReference type="ARBA" id="ARBA00006987"/>
    </source>
</evidence>
<keyword evidence="2" id="KW-0675">Receptor</keyword>
<dbReference type="PANTHER" id="PTHR42928">
    <property type="entry name" value="TRICARBOXYLATE-BINDING PROTEIN"/>
    <property type="match status" value="1"/>
</dbReference>
<comment type="similarity">
    <text evidence="1">Belongs to the UPF0065 (bug) family.</text>
</comment>
<dbReference type="SUPFAM" id="SSF53850">
    <property type="entry name" value="Periplasmic binding protein-like II"/>
    <property type="match status" value="1"/>
</dbReference>
<organism evidence="2 3">
    <name type="scientific">Quisquiliibacterium transsilvanicum</name>
    <dbReference type="NCBI Taxonomy" id="1549638"/>
    <lineage>
        <taxon>Bacteria</taxon>
        <taxon>Pseudomonadati</taxon>
        <taxon>Pseudomonadota</taxon>
        <taxon>Betaproteobacteria</taxon>
        <taxon>Burkholderiales</taxon>
        <taxon>Burkholderiaceae</taxon>
        <taxon>Quisquiliibacterium</taxon>
    </lineage>
</organism>
<protein>
    <submittedName>
        <fullName evidence="2">Tripartite-type tricarboxylate transporter receptor subunit TctC</fullName>
    </submittedName>
</protein>
<dbReference type="InterPro" id="IPR006311">
    <property type="entry name" value="TAT_signal"/>
</dbReference>
<gene>
    <name evidence="2" type="ORF">HNQ70_002878</name>
</gene>
<keyword evidence="3" id="KW-1185">Reference proteome</keyword>
<dbReference type="EMBL" id="JACHGB010000005">
    <property type="protein sequence ID" value="MBB5272855.1"/>
    <property type="molecule type" value="Genomic_DNA"/>
</dbReference>
<dbReference type="PANTHER" id="PTHR42928:SF5">
    <property type="entry name" value="BLR1237 PROTEIN"/>
    <property type="match status" value="1"/>
</dbReference>
<dbReference type="InterPro" id="IPR042100">
    <property type="entry name" value="Bug_dom1"/>
</dbReference>
<dbReference type="Pfam" id="PF03401">
    <property type="entry name" value="TctC"/>
    <property type="match status" value="1"/>
</dbReference>
<dbReference type="InterPro" id="IPR005064">
    <property type="entry name" value="BUG"/>
</dbReference>
<dbReference type="Proteomes" id="UP000532440">
    <property type="component" value="Unassembled WGS sequence"/>
</dbReference>
<reference evidence="2 3" key="1">
    <citation type="submission" date="2020-08" db="EMBL/GenBank/DDBJ databases">
        <title>Genomic Encyclopedia of Type Strains, Phase IV (KMG-IV): sequencing the most valuable type-strain genomes for metagenomic binning, comparative biology and taxonomic classification.</title>
        <authorList>
            <person name="Goeker M."/>
        </authorList>
    </citation>
    <scope>NUCLEOTIDE SEQUENCE [LARGE SCALE GENOMIC DNA]</scope>
    <source>
        <strain evidence="2 3">DSM 29781</strain>
    </source>
</reference>
<dbReference type="PROSITE" id="PS51318">
    <property type="entry name" value="TAT"/>
    <property type="match status" value="1"/>
</dbReference>
<evidence type="ECO:0000313" key="3">
    <source>
        <dbReference type="Proteomes" id="UP000532440"/>
    </source>
</evidence>
<comment type="caution">
    <text evidence="2">The sequence shown here is derived from an EMBL/GenBank/DDBJ whole genome shotgun (WGS) entry which is preliminary data.</text>
</comment>
<proteinExistence type="inferred from homology"/>
<evidence type="ECO:0000313" key="2">
    <source>
        <dbReference type="EMBL" id="MBB5272855.1"/>
    </source>
</evidence>
<dbReference type="Gene3D" id="3.40.190.150">
    <property type="entry name" value="Bordetella uptake gene, domain 1"/>
    <property type="match status" value="1"/>
</dbReference>
<dbReference type="Gene3D" id="3.40.190.10">
    <property type="entry name" value="Periplasmic binding protein-like II"/>
    <property type="match status" value="1"/>
</dbReference>